<evidence type="ECO:0000313" key="3">
    <source>
        <dbReference type="Proteomes" id="UP000663920"/>
    </source>
</evidence>
<accession>A0A975CL06</accession>
<dbReference type="RefSeq" id="WP_208076641.1">
    <property type="nucleotide sequence ID" value="NZ_CP071869.1"/>
</dbReference>
<keyword evidence="3" id="KW-1185">Reference proteome</keyword>
<evidence type="ECO:0000313" key="2">
    <source>
        <dbReference type="EMBL" id="QTE21046.1"/>
    </source>
</evidence>
<proteinExistence type="predicted"/>
<dbReference type="KEGG" id="pcea:J3359_09255"/>
<reference evidence="1 3" key="1">
    <citation type="submission" date="2021-03" db="EMBL/GenBank/DDBJ databases">
        <title>Complete genome of Polaribacter_sp.SM13.</title>
        <authorList>
            <person name="Jeong S.W."/>
            <person name="Bae J.W."/>
        </authorList>
    </citation>
    <scope>NUCLEOTIDE SEQUENCE [LARGE SCALE GENOMIC DNA]</scope>
    <source>
        <strain evidence="1 3">SM13</strain>
    </source>
</reference>
<dbReference type="InterPro" id="IPR022385">
    <property type="entry name" value="Rhs_assc_core"/>
</dbReference>
<protein>
    <recommendedName>
        <fullName evidence="4">RHS repeat-associated core domain-containing protein</fullName>
    </recommendedName>
</protein>
<sequence length="359" mass="39052">MLGYVYQYKDQVNNVRLSYSDSNNDGIIQPATEILRESNFYPFGLEHRGYNNTIIGAKNNLKHYQGQEFTEDLGLNTHEWKYRVSDPAIGRFWQVDPLAEEYNYQSPYNFSENRVIDSYELEGLEKVSIHTASFAPFKTFGGPYKGDGANRKFTTNPSSSSRISGRVNVRATSTGISDRGSSATGSMSHNILTGNSSYSDASIEHSMSNNVSGVRDDGKVSAEVGFHLSGNNSLVPGSPDIDTKGSMTITSQQLGDKGSVISFSGKITGDKFPSNETFITDSNGVGVFLGVSGADGNPLISLPGNGNETMSTFNISVNFNTDGGITGVTYNKKNYTVAEWNKQFTKLDPKDGNVSTNNN</sequence>
<dbReference type="EMBL" id="CP071869">
    <property type="protein sequence ID" value="QTE21046.1"/>
    <property type="molecule type" value="Genomic_DNA"/>
</dbReference>
<dbReference type="AlphaFoldDB" id="A0A975CL06"/>
<name>A0A975CL06_9FLAO</name>
<dbReference type="KEGG" id="pcea:J3359_09305"/>
<gene>
    <name evidence="1" type="ORF">J3359_09255</name>
    <name evidence="2" type="ORF">J3359_09305</name>
</gene>
<dbReference type="Proteomes" id="UP000663920">
    <property type="component" value="Chromosome"/>
</dbReference>
<dbReference type="NCBIfam" id="TIGR03696">
    <property type="entry name" value="Rhs_assc_core"/>
    <property type="match status" value="1"/>
</dbReference>
<dbReference type="Gene3D" id="2.180.10.10">
    <property type="entry name" value="RHS repeat-associated core"/>
    <property type="match status" value="1"/>
</dbReference>
<evidence type="ECO:0000313" key="1">
    <source>
        <dbReference type="EMBL" id="QTE21037.1"/>
    </source>
</evidence>
<evidence type="ECO:0008006" key="4">
    <source>
        <dbReference type="Google" id="ProtNLM"/>
    </source>
</evidence>
<dbReference type="EMBL" id="CP071869">
    <property type="protein sequence ID" value="QTE21037.1"/>
    <property type="molecule type" value="Genomic_DNA"/>
</dbReference>
<organism evidence="1 3">
    <name type="scientific">Polaribacter cellanae</name>
    <dbReference type="NCBI Taxonomy" id="2818493"/>
    <lineage>
        <taxon>Bacteria</taxon>
        <taxon>Pseudomonadati</taxon>
        <taxon>Bacteroidota</taxon>
        <taxon>Flavobacteriia</taxon>
        <taxon>Flavobacteriales</taxon>
        <taxon>Flavobacteriaceae</taxon>
    </lineage>
</organism>